<reference evidence="1 2" key="1">
    <citation type="journal article" date="2023" name="Proc. Natl. Acad. Sci. U.S.A.">
        <title>A global phylogenomic analysis of the shiitake genus Lentinula.</title>
        <authorList>
            <person name="Sierra-Patev S."/>
            <person name="Min B."/>
            <person name="Naranjo-Ortiz M."/>
            <person name="Looney B."/>
            <person name="Konkel Z."/>
            <person name="Slot J.C."/>
            <person name="Sakamoto Y."/>
            <person name="Steenwyk J.L."/>
            <person name="Rokas A."/>
            <person name="Carro J."/>
            <person name="Camarero S."/>
            <person name="Ferreira P."/>
            <person name="Molpeceres G."/>
            <person name="Ruiz-Duenas F.J."/>
            <person name="Serrano A."/>
            <person name="Henrissat B."/>
            <person name="Drula E."/>
            <person name="Hughes K.W."/>
            <person name="Mata J.L."/>
            <person name="Ishikawa N.K."/>
            <person name="Vargas-Isla R."/>
            <person name="Ushijima S."/>
            <person name="Smith C.A."/>
            <person name="Donoghue J."/>
            <person name="Ahrendt S."/>
            <person name="Andreopoulos W."/>
            <person name="He G."/>
            <person name="LaButti K."/>
            <person name="Lipzen A."/>
            <person name="Ng V."/>
            <person name="Riley R."/>
            <person name="Sandor L."/>
            <person name="Barry K."/>
            <person name="Martinez A.T."/>
            <person name="Xiao Y."/>
            <person name="Gibbons J.G."/>
            <person name="Terashima K."/>
            <person name="Grigoriev I.V."/>
            <person name="Hibbett D."/>
        </authorList>
    </citation>
    <scope>NUCLEOTIDE SEQUENCE [LARGE SCALE GENOMIC DNA]</scope>
    <source>
        <strain evidence="1 2">TFB7810</strain>
    </source>
</reference>
<organism evidence="1 2">
    <name type="scientific">Lentinula detonsa</name>
    <dbReference type="NCBI Taxonomy" id="2804962"/>
    <lineage>
        <taxon>Eukaryota</taxon>
        <taxon>Fungi</taxon>
        <taxon>Dikarya</taxon>
        <taxon>Basidiomycota</taxon>
        <taxon>Agaricomycotina</taxon>
        <taxon>Agaricomycetes</taxon>
        <taxon>Agaricomycetidae</taxon>
        <taxon>Agaricales</taxon>
        <taxon>Marasmiineae</taxon>
        <taxon>Omphalotaceae</taxon>
        <taxon>Lentinula</taxon>
    </lineage>
</organism>
<gene>
    <name evidence="1" type="ORF">DFH05DRAFT_1528384</name>
</gene>
<proteinExistence type="predicted"/>
<evidence type="ECO:0000313" key="2">
    <source>
        <dbReference type="Proteomes" id="UP001142393"/>
    </source>
</evidence>
<comment type="caution">
    <text evidence="1">The sequence shown here is derived from an EMBL/GenBank/DDBJ whole genome shotgun (WGS) entry which is preliminary data.</text>
</comment>
<accession>A0A9W8NVF1</accession>
<sequence>MTYSGEGKQEYDGLDTDESDENVPYRYWLENRHEDEISKLNGVLPKLRELMLVFPPLNDILAKLLRSRWRPFSLLEKLPPSRGGSPVHSDDEVCVGLQKVRMQYPGRVRKRAPTRLRTLRDRLPPFREGMDVGVLL</sequence>
<protein>
    <submittedName>
        <fullName evidence="1">Uncharacterized protein</fullName>
    </submittedName>
</protein>
<dbReference type="AlphaFoldDB" id="A0A9W8NVF1"/>
<dbReference type="Proteomes" id="UP001142393">
    <property type="component" value="Unassembled WGS sequence"/>
</dbReference>
<evidence type="ECO:0000313" key="1">
    <source>
        <dbReference type="EMBL" id="KAJ3741540.1"/>
    </source>
</evidence>
<dbReference type="EMBL" id="JANVFU010000012">
    <property type="protein sequence ID" value="KAJ3741540.1"/>
    <property type="molecule type" value="Genomic_DNA"/>
</dbReference>
<keyword evidence="2" id="KW-1185">Reference proteome</keyword>
<name>A0A9W8NVF1_9AGAR</name>